<dbReference type="SUPFAM" id="SSF56024">
    <property type="entry name" value="Phospholipase D/nuclease"/>
    <property type="match status" value="1"/>
</dbReference>
<dbReference type="EMBL" id="JABWSX010000001">
    <property type="protein sequence ID" value="NVL11715.1"/>
    <property type="molecule type" value="Genomic_DNA"/>
</dbReference>
<name>A0A974AIF6_9BRAD</name>
<accession>A0A974AIF6</accession>
<sequence length="681" mass="75082">MSARRSSASEQPRARLLDLWTREEAFGRPLGCVATSFTFDAEHFEEQCLARFLSIQSNPNETAKAYLIEREEKLAQCFACVLVDATHTAANRSLRWHMLPVRLPGGGILHAKLTLLVWENFIRVLIGSANLTEPAYRRNQEVMATLDFGPESNAAPELLRACIAFLHRVRGYAPGIDRTGSGPQVALADFLSSVDRRARSLPPADRDDAECALIPLVPDGDTVIQQLAARWVGPRPDRAWVLSPFFDEETRAGATAEAFAALLTVRGKRWLSFAGPGRTLPDGTVQIDAPATLKKSSHPSLQHTFAVVEQRIEIERKQEDRPLHAKSVWLERGDRALYMLGSSNFTAAGLGLHPRHNIELNLAYIIRDRASRFGKLCAQSWPHENELEDIESVQFLGGSPDSADNLDAPPLPAAFGLALFCLDKHGARLELEIGTDAPLVFEILSNEHGSLLDNQGWASSGSPHAVVLPWDTKRPPSSLEVRWHDAAKHEWSAPWIVNVADTSALPPPDELGSLSLAELIEILTSARPLHEVVLRILQRRESQKQPGTAIEVDPHKRVDTSQFLLRRMRRVAQALEGMRERMQQPVSSLDALRWRLRGPIGPVALAKRLSAEDSEGAAFMIAEVAATLRSVVWRPLGTLDKHAIGLEVSEITRSLQELAHAAPAPSGLAAYVATSFEELLS</sequence>
<gene>
    <name evidence="1" type="ORF">HU230_39905</name>
</gene>
<protein>
    <recommendedName>
        <fullName evidence="2">PLD phosphodiesterase domain-containing protein</fullName>
    </recommendedName>
</protein>
<dbReference type="CDD" id="cd09117">
    <property type="entry name" value="PLDc_Bfil_DEXD_like"/>
    <property type="match status" value="1"/>
</dbReference>
<evidence type="ECO:0000313" key="1">
    <source>
        <dbReference type="EMBL" id="NVL11715.1"/>
    </source>
</evidence>
<dbReference type="RefSeq" id="WP_176528455.1">
    <property type="nucleotide sequence ID" value="NZ_CP088022.1"/>
</dbReference>
<organism evidence="1">
    <name type="scientific">Bradyrhizobium quebecense</name>
    <dbReference type="NCBI Taxonomy" id="2748629"/>
    <lineage>
        <taxon>Bacteria</taxon>
        <taxon>Pseudomonadati</taxon>
        <taxon>Pseudomonadota</taxon>
        <taxon>Alphaproteobacteria</taxon>
        <taxon>Hyphomicrobiales</taxon>
        <taxon>Nitrobacteraceae</taxon>
        <taxon>Bradyrhizobium</taxon>
    </lineage>
</organism>
<reference evidence="1" key="1">
    <citation type="submission" date="2020-06" db="EMBL/GenBank/DDBJ databases">
        <title>Whole Genome Sequence of Bradyrhizobium sp. Strain 66S1MB.</title>
        <authorList>
            <person name="Bromfield E."/>
            <person name="Cloutier S."/>
        </authorList>
    </citation>
    <scope>NUCLEOTIDE SEQUENCE</scope>
    <source>
        <strain evidence="1">66S1MB</strain>
    </source>
</reference>
<dbReference type="AlphaFoldDB" id="A0A974AIF6"/>
<comment type="caution">
    <text evidence="1">The sequence shown here is derived from an EMBL/GenBank/DDBJ whole genome shotgun (WGS) entry which is preliminary data.</text>
</comment>
<evidence type="ECO:0008006" key="2">
    <source>
        <dbReference type="Google" id="ProtNLM"/>
    </source>
</evidence>
<proteinExistence type="predicted"/>
<dbReference type="Gene3D" id="3.30.870.10">
    <property type="entry name" value="Endonuclease Chain A"/>
    <property type="match status" value="2"/>
</dbReference>